<feature type="binding site" evidence="12">
    <location>
        <begin position="61"/>
        <end position="65"/>
    </location>
    <ligand>
        <name>(6S)-NADPHX</name>
        <dbReference type="ChEBI" id="CHEBI:64076"/>
    </ligand>
</feature>
<dbReference type="HAMAP" id="MF_01965">
    <property type="entry name" value="NADHX_dehydratase"/>
    <property type="match status" value="1"/>
</dbReference>
<dbReference type="Pfam" id="PF03853">
    <property type="entry name" value="YjeF_N"/>
    <property type="match status" value="2"/>
</dbReference>
<feature type="binding site" evidence="11">
    <location>
        <position position="525"/>
    </location>
    <ligand>
        <name>(6S)-NADPHX</name>
        <dbReference type="ChEBI" id="CHEBI:64076"/>
    </ligand>
</feature>
<dbReference type="GO" id="GO:0110051">
    <property type="term" value="P:metabolite repair"/>
    <property type="evidence" value="ECO:0007669"/>
    <property type="project" value="TreeGrafter"/>
</dbReference>
<evidence type="ECO:0000313" key="16">
    <source>
        <dbReference type="EMBL" id="GFP29274.1"/>
    </source>
</evidence>
<feature type="binding site" evidence="11">
    <location>
        <begin position="495"/>
        <end position="499"/>
    </location>
    <ligand>
        <name>AMP</name>
        <dbReference type="ChEBI" id="CHEBI:456215"/>
    </ligand>
</feature>
<keyword evidence="19" id="KW-1185">Reference proteome</keyword>
<evidence type="ECO:0000313" key="17">
    <source>
        <dbReference type="EMBL" id="GFP39220.1"/>
    </source>
</evidence>
<dbReference type="PROSITE" id="PS51385">
    <property type="entry name" value="YJEF_N"/>
    <property type="match status" value="1"/>
</dbReference>
<evidence type="ECO:0000313" key="18">
    <source>
        <dbReference type="Proteomes" id="UP000569018"/>
    </source>
</evidence>
<feature type="binding site" evidence="11">
    <location>
        <position position="524"/>
    </location>
    <ligand>
        <name>AMP</name>
        <dbReference type="ChEBI" id="CHEBI:456215"/>
    </ligand>
</feature>
<comment type="similarity">
    <text evidence="11">Belongs to the NnrD/CARKD family.</text>
</comment>
<organism evidence="17 18">
    <name type="scientific">Candidatus Hakubella thermalkaliphila</name>
    <dbReference type="NCBI Taxonomy" id="2754717"/>
    <lineage>
        <taxon>Bacteria</taxon>
        <taxon>Bacillati</taxon>
        <taxon>Actinomycetota</taxon>
        <taxon>Actinomycetota incertae sedis</taxon>
        <taxon>Candidatus Hakubellales</taxon>
        <taxon>Candidatus Hakubellaceae</taxon>
        <taxon>Candidatus Hakubella</taxon>
    </lineage>
</organism>
<feature type="domain" description="YjeF N-terminal" evidence="15">
    <location>
        <begin position="12"/>
        <end position="294"/>
    </location>
</feature>
<evidence type="ECO:0000256" key="9">
    <source>
        <dbReference type="ARBA" id="ARBA00048238"/>
    </source>
</evidence>
<proteinExistence type="inferred from homology"/>
<keyword evidence="12" id="KW-0413">Isomerase</keyword>
<evidence type="ECO:0000256" key="4">
    <source>
        <dbReference type="ARBA" id="ARBA00022840"/>
    </source>
</evidence>
<comment type="catalytic activity">
    <reaction evidence="12">
        <text>(6R)-NADHX = (6S)-NADHX</text>
        <dbReference type="Rhea" id="RHEA:32215"/>
        <dbReference type="ChEBI" id="CHEBI:64074"/>
        <dbReference type="ChEBI" id="CHEBI:64075"/>
        <dbReference type="EC" id="5.1.99.6"/>
    </reaction>
</comment>
<accession>A0A6V8Q464</accession>
<dbReference type="GO" id="GO:0052856">
    <property type="term" value="F:NAD(P)HX epimerase activity"/>
    <property type="evidence" value="ECO:0007669"/>
    <property type="project" value="UniProtKB-UniRule"/>
</dbReference>
<dbReference type="GO" id="GO:0046872">
    <property type="term" value="F:metal ion binding"/>
    <property type="evidence" value="ECO:0007669"/>
    <property type="project" value="UniProtKB-KW"/>
</dbReference>
<dbReference type="InterPro" id="IPR004443">
    <property type="entry name" value="YjeF_N_dom"/>
</dbReference>
<dbReference type="Gene3D" id="3.40.1190.20">
    <property type="match status" value="1"/>
</dbReference>
<feature type="binding site" evidence="12">
    <location>
        <begin position="137"/>
        <end position="143"/>
    </location>
    <ligand>
        <name>(6S)-NADPHX</name>
        <dbReference type="ChEBI" id="CHEBI:64076"/>
    </ligand>
</feature>
<dbReference type="EMBL" id="BLRZ01000005">
    <property type="protein sequence ID" value="GFP29274.1"/>
    <property type="molecule type" value="Genomic_DNA"/>
</dbReference>
<evidence type="ECO:0000259" key="14">
    <source>
        <dbReference type="PROSITE" id="PS51383"/>
    </source>
</evidence>
<keyword evidence="3 11" id="KW-0547">Nucleotide-binding</keyword>
<feature type="binding site" evidence="11">
    <location>
        <position position="338"/>
    </location>
    <ligand>
        <name>(6S)-NADPHX</name>
        <dbReference type="ChEBI" id="CHEBI:64076"/>
    </ligand>
</feature>
<protein>
    <recommendedName>
        <fullName evidence="11 12">Multifunctional fusion protein</fullName>
    </recommendedName>
    <domain>
        <recommendedName>
            <fullName evidence="11">ADP-dependent (S)-NAD(P)H-hydrate dehydratase</fullName>
            <ecNumber evidence="11">4.2.1.136</ecNumber>
        </recommendedName>
        <alternativeName>
            <fullName evidence="11">ADP-dependent NAD(P)HX dehydratase</fullName>
        </alternativeName>
    </domain>
    <domain>
        <recommendedName>
            <fullName evidence="12">NAD(P)H-hydrate epimerase</fullName>
            <ecNumber evidence="12">5.1.99.6</ecNumber>
        </recommendedName>
        <alternativeName>
            <fullName evidence="12">NAD(P)HX epimerase</fullName>
        </alternativeName>
    </domain>
</protein>
<comment type="similarity">
    <text evidence="2">In the C-terminal section; belongs to the NnrD/CARKD family.</text>
</comment>
<dbReference type="PROSITE" id="PS51383">
    <property type="entry name" value="YJEF_C_3"/>
    <property type="match status" value="1"/>
</dbReference>
<comment type="catalytic activity">
    <reaction evidence="12">
        <text>(6R)-NADPHX = (6S)-NADPHX</text>
        <dbReference type="Rhea" id="RHEA:32227"/>
        <dbReference type="ChEBI" id="CHEBI:64076"/>
        <dbReference type="ChEBI" id="CHEBI:64077"/>
        <dbReference type="EC" id="5.1.99.6"/>
    </reaction>
</comment>
<evidence type="ECO:0000259" key="15">
    <source>
        <dbReference type="PROSITE" id="PS51385"/>
    </source>
</evidence>
<dbReference type="Proteomes" id="UP000569018">
    <property type="component" value="Unassembled WGS sequence"/>
</dbReference>
<evidence type="ECO:0000256" key="13">
    <source>
        <dbReference type="SAM" id="MobiDB-lite"/>
    </source>
</evidence>
<dbReference type="Proteomes" id="UP000588083">
    <property type="component" value="Unassembled WGS sequence"/>
</dbReference>
<feature type="binding site" evidence="12">
    <location>
        <position position="237"/>
    </location>
    <ligand>
        <name>(6S)-NADPHX</name>
        <dbReference type="ChEBI" id="CHEBI:64076"/>
    </ligand>
</feature>
<dbReference type="EMBL" id="BLSD01000038">
    <property type="protein sequence ID" value="GFP39220.1"/>
    <property type="molecule type" value="Genomic_DNA"/>
</dbReference>
<feature type="binding site" evidence="11">
    <location>
        <position position="460"/>
    </location>
    <ligand>
        <name>(6S)-NADPHX</name>
        <dbReference type="ChEBI" id="CHEBI:64076"/>
    </ligand>
</feature>
<evidence type="ECO:0000256" key="12">
    <source>
        <dbReference type="HAMAP-Rule" id="MF_01966"/>
    </source>
</evidence>
<keyword evidence="12" id="KW-0630">Potassium</keyword>
<gene>
    <name evidence="11" type="primary">nnrD</name>
    <name evidence="12" type="synonym">nnrE</name>
    <name evidence="16" type="ORF">HKBW3S34_00193</name>
    <name evidence="17" type="ORF">HKBW3S47_00920</name>
</gene>
<dbReference type="RefSeq" id="WP_176235610.1">
    <property type="nucleotide sequence ID" value="NZ_BLRZ01000005.1"/>
</dbReference>
<evidence type="ECO:0000256" key="6">
    <source>
        <dbReference type="ARBA" id="ARBA00023027"/>
    </source>
</evidence>
<comment type="caution">
    <text evidence="12">Lacks conserved residue(s) required for the propagation of feature annotation.</text>
</comment>
<feature type="domain" description="YjeF C-terminal" evidence="14">
    <location>
        <begin position="303"/>
        <end position="584"/>
    </location>
</feature>
<evidence type="ECO:0000256" key="1">
    <source>
        <dbReference type="ARBA" id="ARBA00006001"/>
    </source>
</evidence>
<dbReference type="HAMAP" id="MF_01966">
    <property type="entry name" value="NADHX_epimerase"/>
    <property type="match status" value="1"/>
</dbReference>
<comment type="function">
    <text evidence="8">Bifunctional enzyme that catalyzes the epimerization of the S- and R-forms of NAD(P)HX and the dehydration of the S-form of NAD(P)HX at the expense of ADP, which is converted to AMP. This allows the repair of both epimers of NAD(P)HX, a damaged form of NAD(P)H that is a result of enzymatic or heat-dependent hydration.</text>
</comment>
<dbReference type="SUPFAM" id="SSF53613">
    <property type="entry name" value="Ribokinase-like"/>
    <property type="match status" value="1"/>
</dbReference>
<comment type="function">
    <text evidence="11">Catalyzes the dehydration of the S-form of NAD(P)HX at the expense of ADP, which is converted to AMP. Together with NAD(P)HX epimerase, which catalyzes the epimerization of the S- and R-forms, the enzyme allows the repair of both epimers of NAD(P)HX, a damaged form of NAD(P)H that is a result of enzymatic or heat-dependent hydration.</text>
</comment>
<comment type="subunit">
    <text evidence="11">Homotetramer.</text>
</comment>
<feature type="compositionally biased region" description="Basic and acidic residues" evidence="13">
    <location>
        <begin position="176"/>
        <end position="190"/>
    </location>
</feature>
<feature type="binding site" evidence="11">
    <location>
        <position position="409"/>
    </location>
    <ligand>
        <name>(6S)-NADPHX</name>
        <dbReference type="ChEBI" id="CHEBI:64076"/>
    </ligand>
</feature>
<evidence type="ECO:0000313" key="19">
    <source>
        <dbReference type="Proteomes" id="UP000588083"/>
    </source>
</evidence>
<name>A0A6V8Q464_9ACTN</name>
<dbReference type="GO" id="GO:0005524">
    <property type="term" value="F:ATP binding"/>
    <property type="evidence" value="ECO:0007669"/>
    <property type="project" value="UniProtKB-KW"/>
</dbReference>
<dbReference type="Gene3D" id="3.40.50.10260">
    <property type="entry name" value="YjeF N-terminal domain"/>
    <property type="match status" value="1"/>
</dbReference>
<reference evidence="18 19" key="1">
    <citation type="journal article" date="2020" name="Front. Microbiol.">
        <title>Single-cell genomics of novel Actinobacteria with the Wood-Ljungdahl pathway discovered in a serpentinizing system.</title>
        <authorList>
            <person name="Merino N."/>
            <person name="Kawai M."/>
            <person name="Boyd E.S."/>
            <person name="Colman D.R."/>
            <person name="McGlynn S.E."/>
            <person name="Nealson K.H."/>
            <person name="Kurokawa K."/>
            <person name="Hongoh Y."/>
        </authorList>
    </citation>
    <scope>NUCLEOTIDE SEQUENCE [LARGE SCALE GENOMIC DNA]</scope>
    <source>
        <strain evidence="16 19">S34</strain>
        <strain evidence="17 18">S47</strain>
    </source>
</reference>
<dbReference type="EC" id="5.1.99.6" evidence="12"/>
<dbReference type="PANTHER" id="PTHR12592:SF0">
    <property type="entry name" value="ATP-DEPENDENT (S)-NAD(P)H-HYDRATE DEHYDRATASE"/>
    <property type="match status" value="1"/>
</dbReference>
<feature type="binding site" evidence="12">
    <location>
        <position position="62"/>
    </location>
    <ligand>
        <name>K(+)</name>
        <dbReference type="ChEBI" id="CHEBI:29103"/>
    </ligand>
</feature>
<evidence type="ECO:0000256" key="11">
    <source>
        <dbReference type="HAMAP-Rule" id="MF_01965"/>
    </source>
</evidence>
<feature type="binding site" evidence="12">
    <location>
        <position position="240"/>
    </location>
    <ligand>
        <name>K(+)</name>
        <dbReference type="ChEBI" id="CHEBI:29103"/>
    </ligand>
</feature>
<comment type="catalytic activity">
    <reaction evidence="10 11">
        <text>(6S)-NADPHX + ADP = AMP + phosphate + NADPH + H(+)</text>
        <dbReference type="Rhea" id="RHEA:32235"/>
        <dbReference type="ChEBI" id="CHEBI:15378"/>
        <dbReference type="ChEBI" id="CHEBI:43474"/>
        <dbReference type="ChEBI" id="CHEBI:57783"/>
        <dbReference type="ChEBI" id="CHEBI:64076"/>
        <dbReference type="ChEBI" id="CHEBI:456215"/>
        <dbReference type="ChEBI" id="CHEBI:456216"/>
        <dbReference type="EC" id="4.2.1.136"/>
    </reaction>
</comment>
<dbReference type="InterPro" id="IPR017953">
    <property type="entry name" value="Carbohydrate_kinase_pred_CS"/>
</dbReference>
<evidence type="ECO:0000256" key="8">
    <source>
        <dbReference type="ARBA" id="ARBA00025153"/>
    </source>
</evidence>
<comment type="function">
    <text evidence="12">Catalyzes the epimerization of the S- and R-forms of NAD(P)HX, a damaged form of NAD(P)H that is a result of enzymatic or heat-dependent hydration. This is a prerequisite for the S-specific NAD(P)H-hydrate dehydratase to allow the repair of both epimers of NAD(P)HX.</text>
</comment>
<feature type="region of interest" description="Disordered" evidence="13">
    <location>
        <begin position="163"/>
        <end position="194"/>
    </location>
</feature>
<dbReference type="GO" id="GO:0052855">
    <property type="term" value="F:ADP-dependent NAD(P)H-hydrate dehydratase activity"/>
    <property type="evidence" value="ECO:0007669"/>
    <property type="project" value="UniProtKB-UniRule"/>
</dbReference>
<dbReference type="AlphaFoldDB" id="A0A6V8Q464"/>
<dbReference type="CDD" id="cd01171">
    <property type="entry name" value="YXKO-related"/>
    <property type="match status" value="1"/>
</dbReference>
<sequence>MIAGRVLTGRDAEAIDRQTIAGGVPSLVLMERAGAGLVRVMERKFKPLYGKKALIICGRGNNGGDGLVIARHLFLRGVQVKSYLIGGQEGLKADPAANLDRVKRMGLSPRGIKEDHDLQELKEEVESVDFLIDAIFGIGLHDEVRGIARKVIETINDVVFKKRAEPAHGGQQSTRQRHEPARDVAGKPDPRGPGYLGAGCDGGDSPISLSPMGGNVRALPGRGRSPIFPSPVVISVDIPSGVDSDNGRILGVAIKADLTVTFVAPKFGLLNYPGAAHAGQIEVVDIGVDEALLERESRIFVTSASRIGESLVRRQEDAHKGEVGRILVVAGSVGMSGAAILSAKSALVSGAGLVYVAVPGSVLPIVSTALVEMVGIPMPENPDGSLAYEAYYRILDLGREVDALLVGPGLSQNSGTQRLVREILLGLEKDIVLDADGLNALTQSTSILKEAPGRVIITPHPGELSRLIGRPVPKEKRLEISRETSAELGVICVLKGARTLITEPGGRSFVNLTGNSGMATAGSGDVLAGIIVSLIAQHNDPFASAVSGVYLHGLAGDLAAEELGARSIIASDIIRYLPGAFEEAESPPGSDTRRRVPPSILLAGNTMWLRQLLARNLDA</sequence>
<keyword evidence="5 11" id="KW-0521">NADP</keyword>
<comment type="cofactor">
    <cofactor evidence="12">
        <name>K(+)</name>
        <dbReference type="ChEBI" id="CHEBI:29103"/>
    </cofactor>
    <text evidence="12">Binds 1 potassium ion per subunit.</text>
</comment>
<comment type="caution">
    <text evidence="17">The sequence shown here is derived from an EMBL/GenBank/DDBJ whole genome shotgun (WGS) entry which is preliminary data.</text>
</comment>
<dbReference type="PROSITE" id="PS01050">
    <property type="entry name" value="YJEF_C_2"/>
    <property type="match status" value="1"/>
</dbReference>
<comment type="catalytic activity">
    <reaction evidence="9 11">
        <text>(6S)-NADHX + ADP = AMP + phosphate + NADH + H(+)</text>
        <dbReference type="Rhea" id="RHEA:32223"/>
        <dbReference type="ChEBI" id="CHEBI:15378"/>
        <dbReference type="ChEBI" id="CHEBI:43474"/>
        <dbReference type="ChEBI" id="CHEBI:57945"/>
        <dbReference type="ChEBI" id="CHEBI:64074"/>
        <dbReference type="ChEBI" id="CHEBI:456215"/>
        <dbReference type="ChEBI" id="CHEBI:456216"/>
        <dbReference type="EC" id="4.2.1.136"/>
    </reaction>
</comment>
<keyword evidence="12" id="KW-0479">Metal-binding</keyword>
<keyword evidence="4 11" id="KW-0067">ATP-binding</keyword>
<dbReference type="EC" id="4.2.1.136" evidence="11"/>
<dbReference type="GO" id="GO:0046496">
    <property type="term" value="P:nicotinamide nucleotide metabolic process"/>
    <property type="evidence" value="ECO:0007669"/>
    <property type="project" value="UniProtKB-UniRule"/>
</dbReference>
<evidence type="ECO:0000256" key="10">
    <source>
        <dbReference type="ARBA" id="ARBA00049209"/>
    </source>
</evidence>
<dbReference type="PANTHER" id="PTHR12592">
    <property type="entry name" value="ATP-DEPENDENT (S)-NAD(P)H-HYDRATE DEHYDRATASE FAMILY MEMBER"/>
    <property type="match status" value="1"/>
</dbReference>
<dbReference type="SUPFAM" id="SSF64153">
    <property type="entry name" value="YjeF N-terminal domain-like"/>
    <property type="match status" value="2"/>
</dbReference>
<evidence type="ECO:0000256" key="2">
    <source>
        <dbReference type="ARBA" id="ARBA00009524"/>
    </source>
</evidence>
<comment type="similarity">
    <text evidence="1">In the N-terminal section; belongs to the NnrE/AIBP family.</text>
</comment>
<dbReference type="InterPro" id="IPR000631">
    <property type="entry name" value="CARKD"/>
</dbReference>
<keyword evidence="6 11" id="KW-0520">NAD</keyword>
<evidence type="ECO:0000256" key="3">
    <source>
        <dbReference type="ARBA" id="ARBA00022741"/>
    </source>
</evidence>
<feature type="binding site" evidence="12">
    <location>
        <position position="133"/>
    </location>
    <ligand>
        <name>K(+)</name>
        <dbReference type="ChEBI" id="CHEBI:29103"/>
    </ligand>
</feature>
<dbReference type="NCBIfam" id="TIGR00196">
    <property type="entry name" value="yjeF_cterm"/>
    <property type="match status" value="1"/>
</dbReference>
<dbReference type="Pfam" id="PF01256">
    <property type="entry name" value="Carb_kinase"/>
    <property type="match status" value="1"/>
</dbReference>
<evidence type="ECO:0000256" key="5">
    <source>
        <dbReference type="ARBA" id="ARBA00022857"/>
    </source>
</evidence>
<evidence type="ECO:0000256" key="7">
    <source>
        <dbReference type="ARBA" id="ARBA00023239"/>
    </source>
</evidence>
<dbReference type="InterPro" id="IPR029056">
    <property type="entry name" value="Ribokinase-like"/>
</dbReference>
<dbReference type="InterPro" id="IPR036652">
    <property type="entry name" value="YjeF_N_dom_sf"/>
</dbReference>
<comment type="similarity">
    <text evidence="12">Belongs to the NnrE/AIBP family.</text>
</comment>
<comment type="cofactor">
    <cofactor evidence="11">
        <name>Mg(2+)</name>
        <dbReference type="ChEBI" id="CHEBI:18420"/>
    </cofactor>
</comment>
<keyword evidence="7 11" id="KW-0456">Lyase</keyword>